<dbReference type="Proteomes" id="UP001556653">
    <property type="component" value="Unassembled WGS sequence"/>
</dbReference>
<evidence type="ECO:0000313" key="18">
    <source>
        <dbReference type="Proteomes" id="UP001556653"/>
    </source>
</evidence>
<evidence type="ECO:0000256" key="7">
    <source>
        <dbReference type="ARBA" id="ARBA00022490"/>
    </source>
</evidence>
<protein>
    <recommendedName>
        <fullName evidence="15 16">Type III pantothenate kinase</fullName>
        <ecNumber evidence="6 16">2.7.1.33</ecNumber>
    </recommendedName>
    <alternativeName>
        <fullName evidence="16">PanK-III</fullName>
    </alternativeName>
    <alternativeName>
        <fullName evidence="16">Pantothenic acid kinase</fullName>
    </alternativeName>
</protein>
<evidence type="ECO:0000256" key="8">
    <source>
        <dbReference type="ARBA" id="ARBA00022679"/>
    </source>
</evidence>
<dbReference type="InterPro" id="IPR043129">
    <property type="entry name" value="ATPase_NBD"/>
</dbReference>
<dbReference type="EMBL" id="JBAKFJ010000002">
    <property type="protein sequence ID" value="MEX0387246.1"/>
    <property type="molecule type" value="Genomic_DNA"/>
</dbReference>
<keyword evidence="10 16" id="KW-0418">Kinase</keyword>
<comment type="caution">
    <text evidence="17">The sequence shown here is derived from an EMBL/GenBank/DDBJ whole genome shotgun (WGS) entry which is preliminary data.</text>
</comment>
<gene>
    <name evidence="16" type="primary">coaX</name>
    <name evidence="17" type="ORF">V6X64_09625</name>
</gene>
<comment type="subunit">
    <text evidence="5 16">Homodimer.</text>
</comment>
<comment type="function">
    <text evidence="16">Catalyzes the phosphorylation of pantothenate (Pan), the first step in CoA biosynthesis.</text>
</comment>
<evidence type="ECO:0000256" key="3">
    <source>
        <dbReference type="ARBA" id="ARBA00004496"/>
    </source>
</evidence>
<keyword evidence="16" id="KW-0479">Metal-binding</keyword>
<dbReference type="Pfam" id="PF03309">
    <property type="entry name" value="Pan_kinase"/>
    <property type="match status" value="1"/>
</dbReference>
<evidence type="ECO:0000256" key="9">
    <source>
        <dbReference type="ARBA" id="ARBA00022741"/>
    </source>
</evidence>
<feature type="binding site" evidence="16">
    <location>
        <position position="94"/>
    </location>
    <ligand>
        <name>substrate</name>
    </ligand>
</feature>
<comment type="cofactor">
    <cofactor evidence="2">
        <name>K(+)</name>
        <dbReference type="ChEBI" id="CHEBI:29103"/>
    </cofactor>
</comment>
<comment type="catalytic activity">
    <reaction evidence="1 16">
        <text>(R)-pantothenate + ATP = (R)-4'-phosphopantothenate + ADP + H(+)</text>
        <dbReference type="Rhea" id="RHEA:16373"/>
        <dbReference type="ChEBI" id="CHEBI:10986"/>
        <dbReference type="ChEBI" id="CHEBI:15378"/>
        <dbReference type="ChEBI" id="CHEBI:29032"/>
        <dbReference type="ChEBI" id="CHEBI:30616"/>
        <dbReference type="ChEBI" id="CHEBI:456216"/>
        <dbReference type="EC" id="2.7.1.33"/>
    </reaction>
</comment>
<keyword evidence="12 16" id="KW-0630">Potassium</keyword>
<comment type="pathway">
    <text evidence="4 16">Cofactor biosynthesis; coenzyme A biosynthesis; CoA from (R)-pantothenate: step 1/5.</text>
</comment>
<dbReference type="HAMAP" id="MF_01274">
    <property type="entry name" value="Pantothen_kinase_3"/>
    <property type="match status" value="1"/>
</dbReference>
<dbReference type="GO" id="GO:0004594">
    <property type="term" value="F:pantothenate kinase activity"/>
    <property type="evidence" value="ECO:0007669"/>
    <property type="project" value="UniProtKB-EC"/>
</dbReference>
<evidence type="ECO:0000256" key="12">
    <source>
        <dbReference type="ARBA" id="ARBA00022958"/>
    </source>
</evidence>
<dbReference type="PANTHER" id="PTHR34265:SF1">
    <property type="entry name" value="TYPE III PANTOTHENATE KINASE"/>
    <property type="match status" value="1"/>
</dbReference>
<evidence type="ECO:0000256" key="5">
    <source>
        <dbReference type="ARBA" id="ARBA00011738"/>
    </source>
</evidence>
<reference evidence="17 18" key="1">
    <citation type="submission" date="2024-02" db="EMBL/GenBank/DDBJ databases">
        <title>New especies of Spiribacter isolated from saline water.</title>
        <authorList>
            <person name="Leon M.J."/>
            <person name="De La Haba R."/>
            <person name="Sanchez-Porro C."/>
            <person name="Ventosa A."/>
        </authorList>
    </citation>
    <scope>NUCLEOTIDE SEQUENCE [LARGE SCALE GENOMIC DNA]</scope>
    <source>
        <strain evidence="18">ag22IC4-227</strain>
    </source>
</reference>
<dbReference type="EC" id="2.7.1.33" evidence="6 16"/>
<feature type="binding site" evidence="16">
    <location>
        <begin position="7"/>
        <end position="14"/>
    </location>
    <ligand>
        <name>ATP</name>
        <dbReference type="ChEBI" id="CHEBI:30616"/>
    </ligand>
</feature>
<sequence length="244" mass="25870">MTDLLIDVGNSRTKWILAEDGHVRGAARAVGHGDITALYDEWAGLRVPPQRIRGVAVGGAGMVDAIDEWIADRWGLAPQWLQTPALGGGIRIAYSDPAQLGTDRWLAMVGARAADYLPACLVDCGSAITLDVVDSDGRHQGGLIMPGLAAQRMGIARVAPALPAVELSTRAPFLTNNTRDALASGHLHGTAMAVQGLIRRAMAESPERLTPLFTGGDATLIARYLDMDVRLRPDLVLEGLATLP</sequence>
<evidence type="ECO:0000256" key="11">
    <source>
        <dbReference type="ARBA" id="ARBA00022840"/>
    </source>
</evidence>
<evidence type="ECO:0000256" key="16">
    <source>
        <dbReference type="HAMAP-Rule" id="MF_01274"/>
    </source>
</evidence>
<evidence type="ECO:0000256" key="2">
    <source>
        <dbReference type="ARBA" id="ARBA00001958"/>
    </source>
</evidence>
<evidence type="ECO:0000256" key="1">
    <source>
        <dbReference type="ARBA" id="ARBA00001206"/>
    </source>
</evidence>
<evidence type="ECO:0000313" key="17">
    <source>
        <dbReference type="EMBL" id="MEX0387246.1"/>
    </source>
</evidence>
<dbReference type="PANTHER" id="PTHR34265">
    <property type="entry name" value="TYPE III PANTOTHENATE KINASE"/>
    <property type="match status" value="1"/>
</dbReference>
<evidence type="ECO:0000256" key="4">
    <source>
        <dbReference type="ARBA" id="ARBA00005225"/>
    </source>
</evidence>
<dbReference type="InterPro" id="IPR004619">
    <property type="entry name" value="Type_III_PanK"/>
</dbReference>
<keyword evidence="7 16" id="KW-0963">Cytoplasm</keyword>
<feature type="binding site" evidence="16">
    <location>
        <position position="123"/>
    </location>
    <ligand>
        <name>K(+)</name>
        <dbReference type="ChEBI" id="CHEBI:29103"/>
    </ligand>
</feature>
<evidence type="ECO:0000256" key="14">
    <source>
        <dbReference type="ARBA" id="ARBA00038036"/>
    </source>
</evidence>
<dbReference type="CDD" id="cd24015">
    <property type="entry name" value="ASKHA_NBD_PanK-III"/>
    <property type="match status" value="1"/>
</dbReference>
<comment type="cofactor">
    <cofactor evidence="16">
        <name>NH4(+)</name>
        <dbReference type="ChEBI" id="CHEBI:28938"/>
    </cofactor>
    <cofactor evidence="16">
        <name>K(+)</name>
        <dbReference type="ChEBI" id="CHEBI:29103"/>
    </cofactor>
    <text evidence="16">A monovalent cation. Ammonium or potassium.</text>
</comment>
<feature type="binding site" evidence="16">
    <location>
        <begin position="101"/>
        <end position="104"/>
    </location>
    <ligand>
        <name>substrate</name>
    </ligand>
</feature>
<keyword evidence="18" id="KW-1185">Reference proteome</keyword>
<evidence type="ECO:0000256" key="13">
    <source>
        <dbReference type="ARBA" id="ARBA00022993"/>
    </source>
</evidence>
<keyword evidence="13 16" id="KW-0173">Coenzyme A biosynthesis</keyword>
<feature type="binding site" evidence="16">
    <location>
        <position position="126"/>
    </location>
    <ligand>
        <name>ATP</name>
        <dbReference type="ChEBI" id="CHEBI:30616"/>
    </ligand>
</feature>
<dbReference type="Gene3D" id="3.30.420.40">
    <property type="match status" value="2"/>
</dbReference>
<comment type="similarity">
    <text evidence="14 16">Belongs to the type III pantothenate kinase family.</text>
</comment>
<name>A0ABV3SAT1_9GAMM</name>
<organism evidence="17 18">
    <name type="scientific">Spiribacter onubensis</name>
    <dbReference type="NCBI Taxonomy" id="3122420"/>
    <lineage>
        <taxon>Bacteria</taxon>
        <taxon>Pseudomonadati</taxon>
        <taxon>Pseudomonadota</taxon>
        <taxon>Gammaproteobacteria</taxon>
        <taxon>Chromatiales</taxon>
        <taxon>Ectothiorhodospiraceae</taxon>
        <taxon>Spiribacter</taxon>
    </lineage>
</organism>
<dbReference type="NCBIfam" id="TIGR00671">
    <property type="entry name" value="baf"/>
    <property type="match status" value="1"/>
</dbReference>
<evidence type="ECO:0000256" key="6">
    <source>
        <dbReference type="ARBA" id="ARBA00012102"/>
    </source>
</evidence>
<evidence type="ECO:0000256" key="10">
    <source>
        <dbReference type="ARBA" id="ARBA00022777"/>
    </source>
</evidence>
<accession>A0ABV3SAT1</accession>
<feature type="binding site" evidence="16">
    <location>
        <position position="178"/>
    </location>
    <ligand>
        <name>substrate</name>
    </ligand>
</feature>
<keyword evidence="8 16" id="KW-0808">Transferase</keyword>
<feature type="active site" description="Proton acceptor" evidence="16">
    <location>
        <position position="103"/>
    </location>
</feature>
<proteinExistence type="inferred from homology"/>
<dbReference type="SUPFAM" id="SSF53067">
    <property type="entry name" value="Actin-like ATPase domain"/>
    <property type="match status" value="2"/>
</dbReference>
<keyword evidence="11 16" id="KW-0067">ATP-binding</keyword>
<keyword evidence="9 16" id="KW-0547">Nucleotide-binding</keyword>
<evidence type="ECO:0000256" key="15">
    <source>
        <dbReference type="ARBA" id="ARBA00040883"/>
    </source>
</evidence>
<dbReference type="RefSeq" id="WP_367967895.1">
    <property type="nucleotide sequence ID" value="NZ_JBAKFJ010000002.1"/>
</dbReference>
<comment type="subcellular location">
    <subcellularLocation>
        <location evidence="3 16">Cytoplasm</location>
    </subcellularLocation>
</comment>